<feature type="transmembrane region" description="Helical" evidence="2">
    <location>
        <begin position="111"/>
        <end position="129"/>
    </location>
</feature>
<organism evidence="3 5">
    <name type="scientific">Nocardioides aromaticivorans</name>
    <dbReference type="NCBI Taxonomy" id="200618"/>
    <lineage>
        <taxon>Bacteria</taxon>
        <taxon>Bacillati</taxon>
        <taxon>Actinomycetota</taxon>
        <taxon>Actinomycetes</taxon>
        <taxon>Propionibacteriales</taxon>
        <taxon>Nocardioidaceae</taxon>
        <taxon>Nocardioides</taxon>
    </lineage>
</organism>
<dbReference type="Proteomes" id="UP000662818">
    <property type="component" value="Chromosome"/>
</dbReference>
<feature type="coiled-coil region" evidence="1">
    <location>
        <begin position="25"/>
        <end position="59"/>
    </location>
</feature>
<dbReference type="EMBL" id="JACBZM010000001">
    <property type="protein sequence ID" value="NYI44108.1"/>
    <property type="molecule type" value="Genomic_DNA"/>
</dbReference>
<keyword evidence="2" id="KW-1133">Transmembrane helix</keyword>
<dbReference type="AlphaFoldDB" id="A0A7Y9ZH16"/>
<evidence type="ECO:0000313" key="4">
    <source>
        <dbReference type="EMBL" id="QSR28062.1"/>
    </source>
</evidence>
<reference evidence="3 5" key="2">
    <citation type="submission" date="2020-07" db="EMBL/GenBank/DDBJ databases">
        <title>Sequencing the genomes of 1000 actinobacteria strains.</title>
        <authorList>
            <person name="Klenk H.-P."/>
        </authorList>
    </citation>
    <scope>NUCLEOTIDE SEQUENCE [LARGE SCALE GENOMIC DNA]</scope>
    <source>
        <strain evidence="3 5">DSM 15131</strain>
    </source>
</reference>
<keyword evidence="1" id="KW-0175">Coiled coil</keyword>
<name>A0A7Y9ZH16_9ACTN</name>
<gene>
    <name evidence="3" type="ORF">BJ993_001188</name>
    <name evidence="4" type="ORF">CFH99_20780</name>
</gene>
<dbReference type="RefSeq" id="WP_036550864.1">
    <property type="nucleotide sequence ID" value="NZ_CP022295.1"/>
</dbReference>
<dbReference type="Proteomes" id="UP000562045">
    <property type="component" value="Unassembled WGS sequence"/>
</dbReference>
<protein>
    <submittedName>
        <fullName evidence="3">Uncharacterized protein</fullName>
    </submittedName>
</protein>
<keyword evidence="2" id="KW-0812">Transmembrane</keyword>
<dbReference type="EMBL" id="CP022295">
    <property type="protein sequence ID" value="QSR28062.1"/>
    <property type="molecule type" value="Genomic_DNA"/>
</dbReference>
<keyword evidence="2" id="KW-0472">Membrane</keyword>
<evidence type="ECO:0000313" key="3">
    <source>
        <dbReference type="EMBL" id="NYI44108.1"/>
    </source>
</evidence>
<reference evidence="4 6" key="1">
    <citation type="submission" date="2017-06" db="EMBL/GenBank/DDBJ databases">
        <title>Complete Genome Sequence of the Soil Carbazole-Degrading Bacterium Nocardioides aromaticivorans IC177.</title>
        <authorList>
            <person name="Vejarano F."/>
            <person name="Suzuki-Minakuchi C."/>
            <person name="Ohtsubo Y."/>
            <person name="Tsuda M."/>
            <person name="Okada K."/>
            <person name="Nojiri H."/>
        </authorList>
    </citation>
    <scope>NUCLEOTIDE SEQUENCE [LARGE SCALE GENOMIC DNA]</scope>
    <source>
        <strain evidence="4 6">IC177</strain>
    </source>
</reference>
<evidence type="ECO:0000313" key="5">
    <source>
        <dbReference type="Proteomes" id="UP000562045"/>
    </source>
</evidence>
<proteinExistence type="predicted"/>
<accession>A0A7Y9ZH16</accession>
<keyword evidence="6" id="KW-1185">Reference proteome</keyword>
<evidence type="ECO:0000313" key="6">
    <source>
        <dbReference type="Proteomes" id="UP000662818"/>
    </source>
</evidence>
<evidence type="ECO:0000256" key="1">
    <source>
        <dbReference type="SAM" id="Coils"/>
    </source>
</evidence>
<sequence length="211" mass="22368">MATGPLGTDPAADPAADTAALAAERDALARRCADAEARVRDLTAELADAHARIASYENADGEHLSLFDGTTDDRITGDGSDPRVLSLVLGATAVVSGMVALLALVNGKLGTPFGFIMVALTLGLAWGAARTKVVPVEVSVVRGMVYIQQGESSHRFDLRKPETAVDMVGRPGDAGWAVHFGRRGMDPFVIDASMVDPDHFARQVREYRPEL</sequence>
<feature type="transmembrane region" description="Helical" evidence="2">
    <location>
        <begin position="84"/>
        <end position="105"/>
    </location>
</feature>
<evidence type="ECO:0000256" key="2">
    <source>
        <dbReference type="SAM" id="Phobius"/>
    </source>
</evidence>